<feature type="compositionally biased region" description="Acidic residues" evidence="1">
    <location>
        <begin position="38"/>
        <end position="47"/>
    </location>
</feature>
<gene>
    <name evidence="3" type="ORF">PgNI_04792</name>
</gene>
<accession>A0A6P8BDT8</accession>
<dbReference type="AlphaFoldDB" id="A0A6P8BDT8"/>
<dbReference type="Proteomes" id="UP000515153">
    <property type="component" value="Unplaced"/>
</dbReference>
<protein>
    <submittedName>
        <fullName evidence="3">Uncharacterized protein</fullName>
    </submittedName>
</protein>
<name>A0A6P8BDT8_PYRGI</name>
<evidence type="ECO:0000256" key="1">
    <source>
        <dbReference type="SAM" id="MobiDB-lite"/>
    </source>
</evidence>
<proteinExistence type="predicted"/>
<evidence type="ECO:0000313" key="2">
    <source>
        <dbReference type="Proteomes" id="UP000515153"/>
    </source>
</evidence>
<reference evidence="3" key="3">
    <citation type="submission" date="2025-08" db="UniProtKB">
        <authorList>
            <consortium name="RefSeq"/>
        </authorList>
    </citation>
    <scope>IDENTIFICATION</scope>
    <source>
        <strain evidence="3">NI907</strain>
    </source>
</reference>
<dbReference type="KEGG" id="pgri:PgNI_04792"/>
<keyword evidence="2" id="KW-1185">Reference proteome</keyword>
<reference evidence="3" key="2">
    <citation type="submission" date="2019-10" db="EMBL/GenBank/DDBJ databases">
        <authorList>
            <consortium name="NCBI Genome Project"/>
        </authorList>
    </citation>
    <scope>NUCLEOTIDE SEQUENCE</scope>
    <source>
        <strain evidence="3">NI907</strain>
    </source>
</reference>
<dbReference type="RefSeq" id="XP_030985209.1">
    <property type="nucleotide sequence ID" value="XM_031124835.1"/>
</dbReference>
<organism evidence="2 3">
    <name type="scientific">Pyricularia grisea</name>
    <name type="common">Crabgrass-specific blast fungus</name>
    <name type="synonym">Magnaporthe grisea</name>
    <dbReference type="NCBI Taxonomy" id="148305"/>
    <lineage>
        <taxon>Eukaryota</taxon>
        <taxon>Fungi</taxon>
        <taxon>Dikarya</taxon>
        <taxon>Ascomycota</taxon>
        <taxon>Pezizomycotina</taxon>
        <taxon>Sordariomycetes</taxon>
        <taxon>Sordariomycetidae</taxon>
        <taxon>Magnaporthales</taxon>
        <taxon>Pyriculariaceae</taxon>
        <taxon>Pyricularia</taxon>
    </lineage>
</organism>
<reference evidence="3" key="1">
    <citation type="journal article" date="2019" name="Mol. Biol. Evol.">
        <title>Blast fungal genomes show frequent chromosomal changes, gene gains and losses, and effector gene turnover.</title>
        <authorList>
            <person name="Gomez Luciano L.B."/>
            <person name="Jason Tsai I."/>
            <person name="Chuma I."/>
            <person name="Tosa Y."/>
            <person name="Chen Y.H."/>
            <person name="Li J.Y."/>
            <person name="Li M.Y."/>
            <person name="Jade Lu M.Y."/>
            <person name="Nakayashiki H."/>
            <person name="Li W.H."/>
        </authorList>
    </citation>
    <scope>NUCLEOTIDE SEQUENCE</scope>
    <source>
        <strain evidence="3">NI907</strain>
    </source>
</reference>
<dbReference type="GeneID" id="41959744"/>
<feature type="region of interest" description="Disordered" evidence="1">
    <location>
        <begin position="29"/>
        <end position="54"/>
    </location>
</feature>
<evidence type="ECO:0000313" key="3">
    <source>
        <dbReference type="RefSeq" id="XP_030985209.1"/>
    </source>
</evidence>
<sequence length="103" mass="10694">MGTSWYLSAAPGDVSLAKALYIGHTCGGGATNTTTGAQDDDESDEVGGQERAAQVGAHQVGLALDIGVVGAPDPQLRARVPDEGVGRARLGHYVEDQWELCEE</sequence>